<comment type="subcellular location">
    <subcellularLocation>
        <location evidence="1">Membrane</location>
    </subcellularLocation>
</comment>
<dbReference type="STRING" id="35608.A0A2U1LM60"/>
<keyword evidence="3" id="KW-0560">Oxidoreductase</keyword>
<dbReference type="Proteomes" id="UP000245207">
    <property type="component" value="Unassembled WGS sequence"/>
</dbReference>
<comment type="caution">
    <text evidence="6">The sequence shown here is derived from an EMBL/GenBank/DDBJ whole genome shotgun (WGS) entry which is preliminary data.</text>
</comment>
<evidence type="ECO:0000256" key="2">
    <source>
        <dbReference type="ARBA" id="ARBA00009295"/>
    </source>
</evidence>
<keyword evidence="4" id="KW-0472">Membrane</keyword>
<evidence type="ECO:0000313" key="7">
    <source>
        <dbReference type="Proteomes" id="UP000245207"/>
    </source>
</evidence>
<feature type="transmembrane region" description="Helical" evidence="4">
    <location>
        <begin position="119"/>
        <end position="142"/>
    </location>
</feature>
<keyword evidence="7" id="KW-1185">Reference proteome</keyword>
<dbReference type="PANTHER" id="PTHR32100">
    <property type="entry name" value="OMEGA-6 FATTY ACID DESATURASE, CHLOROPLASTIC"/>
    <property type="match status" value="1"/>
</dbReference>
<dbReference type="InterPro" id="IPR012171">
    <property type="entry name" value="Fatty_acid_desaturase"/>
</dbReference>
<reference evidence="6 7" key="1">
    <citation type="journal article" date="2018" name="Mol. Plant">
        <title>The genome of Artemisia annua provides insight into the evolution of Asteraceae family and artemisinin biosynthesis.</title>
        <authorList>
            <person name="Shen Q."/>
            <person name="Zhang L."/>
            <person name="Liao Z."/>
            <person name="Wang S."/>
            <person name="Yan T."/>
            <person name="Shi P."/>
            <person name="Liu M."/>
            <person name="Fu X."/>
            <person name="Pan Q."/>
            <person name="Wang Y."/>
            <person name="Lv Z."/>
            <person name="Lu X."/>
            <person name="Zhang F."/>
            <person name="Jiang W."/>
            <person name="Ma Y."/>
            <person name="Chen M."/>
            <person name="Hao X."/>
            <person name="Li L."/>
            <person name="Tang Y."/>
            <person name="Lv G."/>
            <person name="Zhou Y."/>
            <person name="Sun X."/>
            <person name="Brodelius P.E."/>
            <person name="Rose J.K.C."/>
            <person name="Tang K."/>
        </authorList>
    </citation>
    <scope>NUCLEOTIDE SEQUENCE [LARGE SCALE GENOMIC DNA]</scope>
    <source>
        <strain evidence="7">cv. Huhao1</strain>
        <tissue evidence="6">Leaf</tissue>
    </source>
</reference>
<feature type="transmembrane region" description="Helical" evidence="4">
    <location>
        <begin position="169"/>
        <end position="187"/>
    </location>
</feature>
<name>A0A2U1LM60_ARTAN</name>
<dbReference type="Pfam" id="PF00487">
    <property type="entry name" value="FA_desaturase"/>
    <property type="match status" value="1"/>
</dbReference>
<dbReference type="EMBL" id="PKPP01008672">
    <property type="protein sequence ID" value="PWA50078.1"/>
    <property type="molecule type" value="Genomic_DNA"/>
</dbReference>
<dbReference type="AlphaFoldDB" id="A0A2U1LM60"/>
<comment type="similarity">
    <text evidence="2">Belongs to the fatty acid desaturase type 1 family.</text>
</comment>
<feature type="transmembrane region" description="Helical" evidence="4">
    <location>
        <begin position="199"/>
        <end position="219"/>
    </location>
</feature>
<evidence type="ECO:0000256" key="1">
    <source>
        <dbReference type="ARBA" id="ARBA00004370"/>
    </source>
</evidence>
<dbReference type="GO" id="GO:0016491">
    <property type="term" value="F:oxidoreductase activity"/>
    <property type="evidence" value="ECO:0007669"/>
    <property type="project" value="UniProtKB-KW"/>
</dbReference>
<feature type="domain" description="Fatty acid desaturase" evidence="5">
    <location>
        <begin position="135"/>
        <end position="285"/>
    </location>
</feature>
<accession>A0A2U1LM60</accession>
<dbReference type="InterPro" id="IPR005804">
    <property type="entry name" value="FA_desaturase_dom"/>
</dbReference>
<evidence type="ECO:0000256" key="4">
    <source>
        <dbReference type="SAM" id="Phobius"/>
    </source>
</evidence>
<keyword evidence="4" id="KW-0812">Transmembrane</keyword>
<evidence type="ECO:0000256" key="3">
    <source>
        <dbReference type="ARBA" id="ARBA00023002"/>
    </source>
</evidence>
<gene>
    <name evidence="6" type="ORF">CTI12_AA476320</name>
</gene>
<dbReference type="OrthoDB" id="1461976at2759"/>
<dbReference type="GO" id="GO:0006629">
    <property type="term" value="P:lipid metabolic process"/>
    <property type="evidence" value="ECO:0007669"/>
    <property type="project" value="InterPro"/>
</dbReference>
<keyword evidence="4" id="KW-1133">Transmembrane helix</keyword>
<evidence type="ECO:0000259" key="5">
    <source>
        <dbReference type="Pfam" id="PF00487"/>
    </source>
</evidence>
<sequence length="286" mass="32150">MGAAGGQMNALDNEKDVLKRVPISKHPFGIAIADLKRAATNPQAHSLVSPYREWHFLRKGVVVFSVFGSALASYIIAGSTTYSFWEGIMPWTGLGTSVCLNPGWLRLRGFGPLFWDSGGVVRGNVFTLFVRITIGYLLYMLFNVYGHDYKRFTNHFLPQSGIFNDSERGNYVVLSDIGIITVLYALYHLAVTQGGKSTLFLYVIPLFMEGGFFIMSTYLSHTHPSVAHYDSTEWDWLRGALSTIDRDFGILNWIQQDINSSHVIHHLFPNMPHYHAVEATKAVRPI</sequence>
<proteinExistence type="inferred from homology"/>
<organism evidence="6 7">
    <name type="scientific">Artemisia annua</name>
    <name type="common">Sweet wormwood</name>
    <dbReference type="NCBI Taxonomy" id="35608"/>
    <lineage>
        <taxon>Eukaryota</taxon>
        <taxon>Viridiplantae</taxon>
        <taxon>Streptophyta</taxon>
        <taxon>Embryophyta</taxon>
        <taxon>Tracheophyta</taxon>
        <taxon>Spermatophyta</taxon>
        <taxon>Magnoliopsida</taxon>
        <taxon>eudicotyledons</taxon>
        <taxon>Gunneridae</taxon>
        <taxon>Pentapetalae</taxon>
        <taxon>asterids</taxon>
        <taxon>campanulids</taxon>
        <taxon>Asterales</taxon>
        <taxon>Asteraceae</taxon>
        <taxon>Asteroideae</taxon>
        <taxon>Anthemideae</taxon>
        <taxon>Artemisiinae</taxon>
        <taxon>Artemisia</taxon>
    </lineage>
</organism>
<dbReference type="GO" id="GO:0016020">
    <property type="term" value="C:membrane"/>
    <property type="evidence" value="ECO:0007669"/>
    <property type="project" value="UniProtKB-SubCell"/>
</dbReference>
<feature type="transmembrane region" description="Helical" evidence="4">
    <location>
        <begin position="61"/>
        <end position="82"/>
    </location>
</feature>
<evidence type="ECO:0000313" key="6">
    <source>
        <dbReference type="EMBL" id="PWA50078.1"/>
    </source>
</evidence>
<protein>
    <submittedName>
        <fullName evidence="6">Fatty acid desaturase, type 1</fullName>
    </submittedName>
</protein>